<proteinExistence type="predicted"/>
<organism evidence="1 2">
    <name type="scientific">Sandaracinus amylolyticus</name>
    <dbReference type="NCBI Taxonomy" id="927083"/>
    <lineage>
        <taxon>Bacteria</taxon>
        <taxon>Pseudomonadati</taxon>
        <taxon>Myxococcota</taxon>
        <taxon>Polyangia</taxon>
        <taxon>Polyangiales</taxon>
        <taxon>Sandaracinaceae</taxon>
        <taxon>Sandaracinus</taxon>
    </lineage>
</organism>
<evidence type="ECO:0000313" key="1">
    <source>
        <dbReference type="EMBL" id="AKF10462.1"/>
    </source>
</evidence>
<protein>
    <submittedName>
        <fullName evidence="1">Uncharacterized protein</fullName>
    </submittedName>
</protein>
<name>A0A0F6W8Y1_9BACT</name>
<accession>A0A0F6W8Y1</accession>
<gene>
    <name evidence="1" type="ORF">DB32_007611</name>
</gene>
<dbReference type="EMBL" id="CP011125">
    <property type="protein sequence ID" value="AKF10462.1"/>
    <property type="molecule type" value="Genomic_DNA"/>
</dbReference>
<sequence>MTVTETVAACGGFDPMETVTSSVWRIDTSDGDAFVNGACRLPLDVRSETEAAFAPTRCLTTLPDFRHLTMMVTGGMLVLDGDFLSGDMQYEADVEGLCATGHMTFEGRRR</sequence>
<keyword evidence="2" id="KW-1185">Reference proteome</keyword>
<dbReference type="Proteomes" id="UP000034883">
    <property type="component" value="Chromosome"/>
</dbReference>
<evidence type="ECO:0000313" key="2">
    <source>
        <dbReference type="Proteomes" id="UP000034883"/>
    </source>
</evidence>
<dbReference type="AlphaFoldDB" id="A0A0F6W8Y1"/>
<reference evidence="1 2" key="1">
    <citation type="submission" date="2015-03" db="EMBL/GenBank/DDBJ databases">
        <title>Genome assembly of Sandaracinus amylolyticus DSM 53668.</title>
        <authorList>
            <person name="Sharma G."/>
            <person name="Subramanian S."/>
        </authorList>
    </citation>
    <scope>NUCLEOTIDE SEQUENCE [LARGE SCALE GENOMIC DNA]</scope>
    <source>
        <strain evidence="1 2">DSM 53668</strain>
    </source>
</reference>
<dbReference type="STRING" id="927083.DB32_007611"/>
<dbReference type="KEGG" id="samy:DB32_007611"/>